<dbReference type="Pfam" id="PF03544">
    <property type="entry name" value="TonB_C"/>
    <property type="match status" value="2"/>
</dbReference>
<evidence type="ECO:0000256" key="7">
    <source>
        <dbReference type="ARBA" id="ARBA00022927"/>
    </source>
</evidence>
<keyword evidence="4" id="KW-1003">Cell membrane</keyword>
<feature type="transmembrane region" description="Helical" evidence="11">
    <location>
        <begin position="271"/>
        <end position="291"/>
    </location>
</feature>
<feature type="domain" description="TonB C-terminal" evidence="12">
    <location>
        <begin position="449"/>
        <end position="545"/>
    </location>
</feature>
<dbReference type="eggNOG" id="COG0810">
    <property type="taxonomic scope" value="Bacteria"/>
</dbReference>
<accession>B3C5A3</accession>
<evidence type="ECO:0000259" key="12">
    <source>
        <dbReference type="PROSITE" id="PS52015"/>
    </source>
</evidence>
<evidence type="ECO:0000256" key="2">
    <source>
        <dbReference type="ARBA" id="ARBA00006555"/>
    </source>
</evidence>
<comment type="subcellular location">
    <subcellularLocation>
        <location evidence="1">Cell inner membrane</location>
        <topology evidence="1">Single-pass membrane protein</topology>
        <orientation evidence="1">Periplasmic side</orientation>
    </subcellularLocation>
</comment>
<dbReference type="SUPFAM" id="SSF74653">
    <property type="entry name" value="TolA/TonB C-terminal domain"/>
    <property type="match status" value="2"/>
</dbReference>
<dbReference type="InterPro" id="IPR037682">
    <property type="entry name" value="TonB_C"/>
</dbReference>
<dbReference type="Gene3D" id="3.30.1150.10">
    <property type="match status" value="2"/>
</dbReference>
<feature type="transmembrane region" description="Helical" evidence="11">
    <location>
        <begin position="97"/>
        <end position="122"/>
    </location>
</feature>
<evidence type="ECO:0000313" key="13">
    <source>
        <dbReference type="EMBL" id="EDV07687.1"/>
    </source>
</evidence>
<dbReference type="GO" id="GO:0055085">
    <property type="term" value="P:transmembrane transport"/>
    <property type="evidence" value="ECO:0007669"/>
    <property type="project" value="InterPro"/>
</dbReference>
<dbReference type="eggNOG" id="COG4219">
    <property type="taxonomic scope" value="Bacteria"/>
</dbReference>
<reference evidence="13 14" key="1">
    <citation type="submission" date="2008-04" db="EMBL/GenBank/DDBJ databases">
        <title>Draft genome sequence of Bacteroides intestinalis (DSM 17393).</title>
        <authorList>
            <person name="Sudarsanam P."/>
            <person name="Ley R."/>
            <person name="Guruge J."/>
            <person name="Turnbaugh P.J."/>
            <person name="Mahowald M."/>
            <person name="Liep D."/>
            <person name="Gordon J."/>
        </authorList>
    </citation>
    <scope>NUCLEOTIDE SEQUENCE [LARGE SCALE GENOMIC DNA]</scope>
    <source>
        <strain evidence="13 14">DSM 17393</strain>
    </source>
</reference>
<organism evidence="13 14">
    <name type="scientific">Bacteroides intestinalis DSM 17393</name>
    <dbReference type="NCBI Taxonomy" id="471870"/>
    <lineage>
        <taxon>Bacteria</taxon>
        <taxon>Pseudomonadati</taxon>
        <taxon>Bacteroidota</taxon>
        <taxon>Bacteroidia</taxon>
        <taxon>Bacteroidales</taxon>
        <taxon>Bacteroidaceae</taxon>
        <taxon>Bacteroides</taxon>
    </lineage>
</organism>
<evidence type="ECO:0000256" key="11">
    <source>
        <dbReference type="SAM" id="Phobius"/>
    </source>
</evidence>
<feature type="region of interest" description="Disordered" evidence="10">
    <location>
        <begin position="312"/>
        <end position="333"/>
    </location>
</feature>
<dbReference type="GO" id="GO:0030288">
    <property type="term" value="C:outer membrane-bounded periplasmic space"/>
    <property type="evidence" value="ECO:0007669"/>
    <property type="project" value="InterPro"/>
</dbReference>
<dbReference type="InterPro" id="IPR008756">
    <property type="entry name" value="Peptidase_M56"/>
</dbReference>
<evidence type="ECO:0000256" key="10">
    <source>
        <dbReference type="SAM" id="MobiDB-lite"/>
    </source>
</evidence>
<feature type="domain" description="TonB C-terminal" evidence="12">
    <location>
        <begin position="587"/>
        <end position="677"/>
    </location>
</feature>
<keyword evidence="13" id="KW-0675">Receptor</keyword>
<dbReference type="GO" id="GO:0015891">
    <property type="term" value="P:siderophore transport"/>
    <property type="evidence" value="ECO:0007669"/>
    <property type="project" value="InterPro"/>
</dbReference>
<keyword evidence="5" id="KW-0997">Cell inner membrane</keyword>
<dbReference type="InterPro" id="IPR003538">
    <property type="entry name" value="TonB"/>
</dbReference>
<dbReference type="GeneID" id="26157612"/>
<gene>
    <name evidence="13" type="ORF">BACINT_00085</name>
</gene>
<dbReference type="RefSeq" id="WP_007659661.1">
    <property type="nucleotide sequence ID" value="NZ_ABJL02000001.1"/>
</dbReference>
<evidence type="ECO:0000256" key="8">
    <source>
        <dbReference type="ARBA" id="ARBA00022989"/>
    </source>
</evidence>
<dbReference type="CDD" id="cd07341">
    <property type="entry name" value="M56_BlaR1_MecR1_like"/>
    <property type="match status" value="1"/>
</dbReference>
<dbReference type="PROSITE" id="PS52015">
    <property type="entry name" value="TONB_CTD"/>
    <property type="match status" value="2"/>
</dbReference>
<keyword evidence="9 11" id="KW-0472">Membrane</keyword>
<dbReference type="OrthoDB" id="9814002at2"/>
<dbReference type="GO" id="GO:0015031">
    <property type="term" value="P:protein transport"/>
    <property type="evidence" value="ECO:0007669"/>
    <property type="project" value="UniProtKB-KW"/>
</dbReference>
<protein>
    <submittedName>
        <fullName evidence="13">TonB-dependent receptor</fullName>
    </submittedName>
</protein>
<dbReference type="Pfam" id="PF05569">
    <property type="entry name" value="Peptidase_M56"/>
    <property type="match status" value="1"/>
</dbReference>
<dbReference type="EMBL" id="ABJL02000001">
    <property type="protein sequence ID" value="EDV07687.1"/>
    <property type="molecule type" value="Genomic_DNA"/>
</dbReference>
<evidence type="ECO:0000313" key="14">
    <source>
        <dbReference type="Proteomes" id="UP000004596"/>
    </source>
</evidence>
<dbReference type="PRINTS" id="PR01374">
    <property type="entry name" value="TONBPROTEIN"/>
</dbReference>
<dbReference type="InterPro" id="IPR051045">
    <property type="entry name" value="TonB-dependent_transducer"/>
</dbReference>
<evidence type="ECO:0000256" key="1">
    <source>
        <dbReference type="ARBA" id="ARBA00004383"/>
    </source>
</evidence>
<dbReference type="GO" id="GO:0031992">
    <property type="term" value="F:energy transducer activity"/>
    <property type="evidence" value="ECO:0007669"/>
    <property type="project" value="InterPro"/>
</dbReference>
<dbReference type="PANTHER" id="PTHR33446">
    <property type="entry name" value="PROTEIN TONB-RELATED"/>
    <property type="match status" value="1"/>
</dbReference>
<evidence type="ECO:0000256" key="9">
    <source>
        <dbReference type="ARBA" id="ARBA00023136"/>
    </source>
</evidence>
<dbReference type="AlphaFoldDB" id="B3C5A3"/>
<dbReference type="InterPro" id="IPR008969">
    <property type="entry name" value="CarboxyPept-like_regulatory"/>
</dbReference>
<dbReference type="NCBIfam" id="TIGR01352">
    <property type="entry name" value="tonB_Cterm"/>
    <property type="match status" value="2"/>
</dbReference>
<dbReference type="Proteomes" id="UP000004596">
    <property type="component" value="Unassembled WGS sequence"/>
</dbReference>
<proteinExistence type="inferred from homology"/>
<evidence type="ECO:0000256" key="4">
    <source>
        <dbReference type="ARBA" id="ARBA00022475"/>
    </source>
</evidence>
<sequence length="677" mass="76809">MLAYFLKINVAIALFYAFYRLFFYKDTFFTWRRVALLCFFAVSAVYPLLNIQTWITAQEPMVAMADLYADIVLPEFTLTPEKTTFDWKAILLQTAGFVYWGGVALLAARFLIQLAGIIRLAFRSRKTKIGNTNVHLLKQASGPFSFFHWIFIHPTSHTEDELSEILTHEQTHANQWHSIDVLVSEIVCTFCWFNPFAWLMKREIRTNLEYLADNRVLETGHDSKAYQYHLLGLSHHKAAATIYNSFNVLPLKKRIKMMNKKRTREIGRTKYLMFLPLAALLMIISNIEAVARTTKEVARDVIEAVEDNLTSDTTAPDMEVATETAPLETPAPQQDKDKLVTYKGVVVDKDGKAVEGAEFFVDGDYKLPQGQSYVTGKNGNFSFKAFENAKMIVIWKKDGKMMGVPATVNKENNSNMKIVMDREWQNPPADDPDNPVFEVVETMPEFPNGGMGAMMEFLSKNIRYPVNAQKNGTQGRVTVQFIVNTDGSISNIGILREVDPELDGEAVRVISAMPKWKPGMQKGKPVRVKYTVPVMFRLNDDAVPKEDYKPIEKVDEMVVVGYAPKEESPVNEDVVFEVVEEMPSFPGGTNGLMQYLSKNIKYPVEAQKEKIQGRVVIQMIVDKNGNVTRPKIIEGVNPSLDAEAIRITTNMPKWKPGMQRGKAVDVKYTFPIVFRLQ</sequence>
<keyword evidence="6 11" id="KW-0812">Transmembrane</keyword>
<dbReference type="InterPro" id="IPR006260">
    <property type="entry name" value="TonB/TolA_C"/>
</dbReference>
<dbReference type="SUPFAM" id="SSF49464">
    <property type="entry name" value="Carboxypeptidase regulatory domain-like"/>
    <property type="match status" value="1"/>
</dbReference>
<evidence type="ECO:0000256" key="6">
    <source>
        <dbReference type="ARBA" id="ARBA00022692"/>
    </source>
</evidence>
<evidence type="ECO:0000256" key="3">
    <source>
        <dbReference type="ARBA" id="ARBA00022448"/>
    </source>
</evidence>
<name>B3C5A3_9BACE</name>
<evidence type="ECO:0000256" key="5">
    <source>
        <dbReference type="ARBA" id="ARBA00022519"/>
    </source>
</evidence>
<keyword evidence="7" id="KW-0653">Protein transport</keyword>
<keyword evidence="8 11" id="KW-1133">Transmembrane helix</keyword>
<keyword evidence="3" id="KW-0813">Transport</keyword>
<comment type="caution">
    <text evidence="13">The sequence shown here is derived from an EMBL/GenBank/DDBJ whole genome shotgun (WGS) entry which is preliminary data.</text>
</comment>
<feature type="transmembrane region" description="Helical" evidence="11">
    <location>
        <begin position="34"/>
        <end position="55"/>
    </location>
</feature>
<dbReference type="PANTHER" id="PTHR33446:SF2">
    <property type="entry name" value="PROTEIN TONB"/>
    <property type="match status" value="1"/>
</dbReference>
<dbReference type="GO" id="GO:0098797">
    <property type="term" value="C:plasma membrane protein complex"/>
    <property type="evidence" value="ECO:0007669"/>
    <property type="project" value="TreeGrafter"/>
</dbReference>
<dbReference type="FunFam" id="3.30.1150.10:FF:000002">
    <property type="entry name" value="Energy transducer TonB"/>
    <property type="match status" value="2"/>
</dbReference>
<reference evidence="13 14" key="2">
    <citation type="submission" date="2008-04" db="EMBL/GenBank/DDBJ databases">
        <authorList>
            <person name="Fulton L."/>
            <person name="Clifton S."/>
            <person name="Fulton B."/>
            <person name="Xu J."/>
            <person name="Minx P."/>
            <person name="Pepin K.H."/>
            <person name="Johnson M."/>
            <person name="Thiruvilangam P."/>
            <person name="Bhonagiri V."/>
            <person name="Nash W.E."/>
            <person name="Mardis E.R."/>
            <person name="Wilson R.K."/>
        </authorList>
    </citation>
    <scope>NUCLEOTIDE SEQUENCE [LARGE SCALE GENOMIC DNA]</scope>
    <source>
        <strain evidence="13 14">DSM 17393</strain>
    </source>
</reference>
<comment type="similarity">
    <text evidence="2">Belongs to the TonB family.</text>
</comment>
<dbReference type="STRING" id="471870.BACINT_00085"/>
<feature type="transmembrane region" description="Helical" evidence="11">
    <location>
        <begin position="6"/>
        <end position="22"/>
    </location>
</feature>